<protein>
    <submittedName>
        <fullName evidence="5">GDSL-type esterase/lipase family protein</fullName>
    </submittedName>
</protein>
<evidence type="ECO:0000256" key="2">
    <source>
        <dbReference type="SAM" id="SignalP"/>
    </source>
</evidence>
<dbReference type="RefSeq" id="WP_267301972.1">
    <property type="nucleotide sequence ID" value="NZ_JAOQJZ010000020.1"/>
</dbReference>
<dbReference type="CDD" id="cd01831">
    <property type="entry name" value="Endoglucanase_E_like"/>
    <property type="match status" value="1"/>
</dbReference>
<proteinExistence type="predicted"/>
<dbReference type="InterPro" id="IPR037461">
    <property type="entry name" value="CtCE2-like_dom"/>
</dbReference>
<keyword evidence="6" id="KW-1185">Reference proteome</keyword>
<organism evidence="5 6">
    <name type="scientific">Hominimerdicola aceti</name>
    <dbReference type="NCBI Taxonomy" id="2981726"/>
    <lineage>
        <taxon>Bacteria</taxon>
        <taxon>Bacillati</taxon>
        <taxon>Bacillota</taxon>
        <taxon>Clostridia</taxon>
        <taxon>Eubacteriales</taxon>
        <taxon>Oscillospiraceae</taxon>
        <taxon>Hominimerdicola</taxon>
    </lineage>
</organism>
<dbReference type="Proteomes" id="UP001208131">
    <property type="component" value="Unassembled WGS sequence"/>
</dbReference>
<dbReference type="NCBIfam" id="NF033846">
    <property type="entry name" value="Rumino_NPXTG"/>
    <property type="match status" value="1"/>
</dbReference>
<gene>
    <name evidence="5" type="ORF">OCV57_13515</name>
</gene>
<feature type="signal peptide" evidence="2">
    <location>
        <begin position="1"/>
        <end position="24"/>
    </location>
</feature>
<dbReference type="Gene3D" id="2.60.120.260">
    <property type="entry name" value="Galactose-binding domain-like"/>
    <property type="match status" value="1"/>
</dbReference>
<dbReference type="AlphaFoldDB" id="A0AAE3IIS1"/>
<feature type="chain" id="PRO_5042077010" evidence="2">
    <location>
        <begin position="25"/>
        <end position="471"/>
    </location>
</feature>
<dbReference type="PANTHER" id="PTHR37834:SF2">
    <property type="entry name" value="ESTERASE, SGNH HYDROLASE-TYPE"/>
    <property type="match status" value="1"/>
</dbReference>
<dbReference type="PROSITE" id="PS51257">
    <property type="entry name" value="PROKAR_LIPOPROTEIN"/>
    <property type="match status" value="1"/>
</dbReference>
<dbReference type="Pfam" id="PF13472">
    <property type="entry name" value="Lipase_GDSL_2"/>
    <property type="match status" value="1"/>
</dbReference>
<dbReference type="InterPro" id="IPR036514">
    <property type="entry name" value="SGNH_hydro_sf"/>
</dbReference>
<evidence type="ECO:0000259" key="4">
    <source>
        <dbReference type="Pfam" id="PF17996"/>
    </source>
</evidence>
<evidence type="ECO:0000259" key="3">
    <source>
        <dbReference type="Pfam" id="PF13472"/>
    </source>
</evidence>
<feature type="domain" description="SGNH hydrolase-type esterase" evidence="3">
    <location>
        <begin position="155"/>
        <end position="353"/>
    </location>
</feature>
<dbReference type="EMBL" id="JAOQJZ010000020">
    <property type="protein sequence ID" value="MCU6706931.1"/>
    <property type="molecule type" value="Genomic_DNA"/>
</dbReference>
<sequence length="471" mass="50552">MKKFLAGFCAAAIAAGCMGMTVMADTEATDKLTSYEATSDNVKLIGRTYRKGDTTILGYSASGIEFKCTGTKAVFNVNGSVGEARIGVFVNGKLVKQGYIKNKKTNAVEVELPEGESTVKLIKLSEAAQSVIAIDSFEVDGKPQPTEAAKHSIEFIGDSITCGYGVDDPLGKSFSIYNENAAKTYAYKAAQNFGADYSFVSVSGAGVISGYSGNGKINDALLVPNFYDKFCFTWSWFDGEQTANYDWDFSQYQPELIVVNLGTNDNSYTKGDADKCAEFENGYVNFLKEIRAKNPNSEILCTLGIMGQELYPSITDAVDTYKTETGDSKVSVFEFSVQDSENNGYAVDYHPSAVSQKTAAYELTNAIEGIYGWERVELVDDGVDEMTKDDDVEFNNVVEESSSEESSESKAEESFSEASSEATNDSSAAASSSKTTTNPNSITNPNTDAAMGISIGLAALAGAAMVVSKRK</sequence>
<evidence type="ECO:0000313" key="5">
    <source>
        <dbReference type="EMBL" id="MCU6706931.1"/>
    </source>
</evidence>
<evidence type="ECO:0000313" key="6">
    <source>
        <dbReference type="Proteomes" id="UP001208131"/>
    </source>
</evidence>
<reference evidence="5 6" key="1">
    <citation type="journal article" date="2021" name="ISME Commun">
        <title>Automated analysis of genomic sequences facilitates high-throughput and comprehensive description of bacteria.</title>
        <authorList>
            <person name="Hitch T.C.A."/>
        </authorList>
    </citation>
    <scope>NUCLEOTIDE SEQUENCE [LARGE SCALE GENOMIC DNA]</scope>
    <source>
        <strain evidence="5 6">Sanger_31</strain>
    </source>
</reference>
<evidence type="ECO:0000256" key="1">
    <source>
        <dbReference type="SAM" id="MobiDB-lite"/>
    </source>
</evidence>
<dbReference type="InterPro" id="IPR013830">
    <property type="entry name" value="SGNH_hydro"/>
</dbReference>
<feature type="domain" description="Carbohydrate esterase 2 N-terminal" evidence="4">
    <location>
        <begin position="45"/>
        <end position="142"/>
    </location>
</feature>
<dbReference type="InterPro" id="IPR052762">
    <property type="entry name" value="PCW_deacetylase/CE"/>
</dbReference>
<dbReference type="GO" id="GO:0052689">
    <property type="term" value="F:carboxylic ester hydrolase activity"/>
    <property type="evidence" value="ECO:0007669"/>
    <property type="project" value="InterPro"/>
</dbReference>
<feature type="compositionally biased region" description="Low complexity" evidence="1">
    <location>
        <begin position="416"/>
        <end position="449"/>
    </location>
</feature>
<dbReference type="PANTHER" id="PTHR37834">
    <property type="entry name" value="GDSL-LIKE LIPASE/ACYLHYDROLASE DOMAIN PROTEIN (AFU_ORTHOLOGUE AFUA_2G00620)"/>
    <property type="match status" value="1"/>
</dbReference>
<comment type="caution">
    <text evidence="5">The sequence shown here is derived from an EMBL/GenBank/DDBJ whole genome shotgun (WGS) entry which is preliminary data.</text>
</comment>
<name>A0AAE3IIS1_9FIRM</name>
<keyword evidence="2" id="KW-0732">Signal</keyword>
<dbReference type="Pfam" id="PF17996">
    <property type="entry name" value="CE2_N"/>
    <property type="match status" value="1"/>
</dbReference>
<dbReference type="Gene3D" id="3.40.50.1110">
    <property type="entry name" value="SGNH hydrolase"/>
    <property type="match status" value="1"/>
</dbReference>
<feature type="region of interest" description="Disordered" evidence="1">
    <location>
        <begin position="395"/>
        <end position="449"/>
    </location>
</feature>
<dbReference type="SUPFAM" id="SSF52266">
    <property type="entry name" value="SGNH hydrolase"/>
    <property type="match status" value="1"/>
</dbReference>
<dbReference type="InterPro" id="IPR040794">
    <property type="entry name" value="CE2_N"/>
</dbReference>
<accession>A0AAE3IIS1</accession>